<dbReference type="InterPro" id="IPR051043">
    <property type="entry name" value="Sulfatase_Mod_Factor_Kinase"/>
</dbReference>
<dbReference type="GO" id="GO:0004197">
    <property type="term" value="F:cysteine-type endopeptidase activity"/>
    <property type="evidence" value="ECO:0007669"/>
    <property type="project" value="InterPro"/>
</dbReference>
<evidence type="ECO:0000259" key="1">
    <source>
        <dbReference type="Pfam" id="PF00656"/>
    </source>
</evidence>
<dbReference type="PANTHER" id="PTHR23150">
    <property type="entry name" value="SULFATASE MODIFYING FACTOR 1, 2"/>
    <property type="match status" value="1"/>
</dbReference>
<feature type="domain" description="Sulfatase-modifying factor enzyme-like" evidence="2">
    <location>
        <begin position="573"/>
        <end position="812"/>
    </location>
</feature>
<feature type="domain" description="PEGA" evidence="3">
    <location>
        <begin position="488"/>
        <end position="550"/>
    </location>
</feature>
<dbReference type="PANTHER" id="PTHR23150:SF35">
    <property type="entry name" value="BLL6746 PROTEIN"/>
    <property type="match status" value="1"/>
</dbReference>
<gene>
    <name evidence="4" type="ORF">BECKFW1821A_GA0114235_11057</name>
</gene>
<dbReference type="AlphaFoldDB" id="A0A450T2F0"/>
<dbReference type="Gene3D" id="3.40.50.1460">
    <property type="match status" value="1"/>
</dbReference>
<protein>
    <submittedName>
        <fullName evidence="4">Formylglycine-generating enzyme, required for sulfatase activity, contains SUMF1/FGE domain</fullName>
    </submittedName>
</protein>
<dbReference type="Gene3D" id="3.90.1580.10">
    <property type="entry name" value="paralog of FGE (formylglycine-generating enzyme)"/>
    <property type="match status" value="1"/>
</dbReference>
<evidence type="ECO:0000313" key="4">
    <source>
        <dbReference type="EMBL" id="VFJ60662.1"/>
    </source>
</evidence>
<evidence type="ECO:0000259" key="3">
    <source>
        <dbReference type="Pfam" id="PF08308"/>
    </source>
</evidence>
<dbReference type="InterPro" id="IPR042095">
    <property type="entry name" value="SUMF_sf"/>
</dbReference>
<dbReference type="SUPFAM" id="SSF52129">
    <property type="entry name" value="Caspase-like"/>
    <property type="match status" value="1"/>
</dbReference>
<dbReference type="InterPro" id="IPR018247">
    <property type="entry name" value="EF_Hand_1_Ca_BS"/>
</dbReference>
<feature type="domain" description="Peptidase C14 caspase" evidence="1">
    <location>
        <begin position="3"/>
        <end position="235"/>
    </location>
</feature>
<dbReference type="Pfam" id="PF00656">
    <property type="entry name" value="Peptidase_C14"/>
    <property type="match status" value="1"/>
</dbReference>
<sequence>MEKIALLIGVSEYPSQALSPLPAAVRDIEALGKVLCHPDMGGFPESNVTLLPNPGRYKMEEAIEALFSGRHRNDLVLLFFSGHGIKDDTGRLYLASFDTRKTTQGELVRASAVAADTVHDYMEYSRCRRQIVILDSCFSGAFPEGLSAKGSGSMGTHTQLGGEGWAVLASSSSTQYAFDQNDLDLSVYTRFLIHGIRTGEADRDGDDIITIRELHDYARQKVQEIQPAMQPGIYSGKEGYTICLSKVPIGDPKEKYAKEATQAMDHRREIASIAARANLDNWRKKLGLDPTTCESIEEGIAAKCREEFRNKCKKYAQVVREILEGPGNLQTEAEHLQRRWEMLGLTEADAREVEAGIEKEISTQRHQRNLERYAALFREAIRQEGSSLSDETRVQMAGIRQALGLTDEEAGTIRLPTKLVIQFTIPEARVSIDGEDIGPPGFTYTLTAGDHTVQVSKTGYEPFETRIRLEPGEERTLPVTLAPKPARLIVRSNVSGDTVIIDGKAMGPTSPDAYTLPPGEHTIRVEKKGFEPFETRVVLAAGGEETIRARLVSEGPVAGQTFRDRLKDGSPGPWMMVLPAGEFMMGSPEDEPGRLSDEGPRHRVRIASPFALGITQVTFADYDRFAQATGRKLPDDKGWGRDRRPVIHVDWDDATAYAQWLSEETDKGYRLPTEAEWEYAARAGTTTPFSTGDCITTDQANYDGNVDYADCGAKTGVYREKTVPVGSLPANPWGLHEMHGNVREWTADCWHEDYRNAPTDGGTWGKESGGNCSWRVIRGGGWSSEPRRLRSAYRSRNWTSEANILAGFRLARAL</sequence>
<dbReference type="SUPFAM" id="SSF56436">
    <property type="entry name" value="C-type lectin-like"/>
    <property type="match status" value="1"/>
</dbReference>
<evidence type="ECO:0000259" key="2">
    <source>
        <dbReference type="Pfam" id="PF03781"/>
    </source>
</evidence>
<dbReference type="InterPro" id="IPR029030">
    <property type="entry name" value="Caspase-like_dom_sf"/>
</dbReference>
<dbReference type="PROSITE" id="PS00018">
    <property type="entry name" value="EF_HAND_1"/>
    <property type="match status" value="1"/>
</dbReference>
<organism evidence="4">
    <name type="scientific">Candidatus Kentrum sp. FW</name>
    <dbReference type="NCBI Taxonomy" id="2126338"/>
    <lineage>
        <taxon>Bacteria</taxon>
        <taxon>Pseudomonadati</taxon>
        <taxon>Pseudomonadota</taxon>
        <taxon>Gammaproteobacteria</taxon>
        <taxon>Candidatus Kentrum</taxon>
    </lineage>
</organism>
<proteinExistence type="predicted"/>
<dbReference type="InterPro" id="IPR011600">
    <property type="entry name" value="Pept_C14_caspase"/>
</dbReference>
<dbReference type="EMBL" id="CAADEW010000105">
    <property type="protein sequence ID" value="VFJ60662.1"/>
    <property type="molecule type" value="Genomic_DNA"/>
</dbReference>
<reference evidence="4" key="1">
    <citation type="submission" date="2019-02" db="EMBL/GenBank/DDBJ databases">
        <authorList>
            <person name="Gruber-Vodicka R. H."/>
            <person name="Seah K. B. B."/>
        </authorList>
    </citation>
    <scope>NUCLEOTIDE SEQUENCE</scope>
    <source>
        <strain evidence="4">BECK_BZ15</strain>
    </source>
</reference>
<feature type="domain" description="PEGA" evidence="3">
    <location>
        <begin position="419"/>
        <end position="483"/>
    </location>
</feature>
<dbReference type="GO" id="GO:0006508">
    <property type="term" value="P:proteolysis"/>
    <property type="evidence" value="ECO:0007669"/>
    <property type="project" value="InterPro"/>
</dbReference>
<dbReference type="InterPro" id="IPR005532">
    <property type="entry name" value="SUMF_dom"/>
</dbReference>
<name>A0A450T2F0_9GAMM</name>
<dbReference type="Pfam" id="PF03781">
    <property type="entry name" value="FGE-sulfatase"/>
    <property type="match status" value="1"/>
</dbReference>
<dbReference type="InterPro" id="IPR013229">
    <property type="entry name" value="PEGA"/>
</dbReference>
<dbReference type="GO" id="GO:0120147">
    <property type="term" value="F:formylglycine-generating oxidase activity"/>
    <property type="evidence" value="ECO:0007669"/>
    <property type="project" value="TreeGrafter"/>
</dbReference>
<dbReference type="NCBIfam" id="NF047832">
    <property type="entry name" value="caspase_w_EACC1"/>
    <property type="match status" value="1"/>
</dbReference>
<accession>A0A450T2F0</accession>
<dbReference type="InterPro" id="IPR016187">
    <property type="entry name" value="CTDL_fold"/>
</dbReference>
<dbReference type="Pfam" id="PF08308">
    <property type="entry name" value="PEGA"/>
    <property type="match status" value="2"/>
</dbReference>